<proteinExistence type="inferred from homology"/>
<evidence type="ECO:0000313" key="4">
    <source>
        <dbReference type="EMBL" id="CAD6258630.1"/>
    </source>
</evidence>
<dbReference type="GO" id="GO:0005737">
    <property type="term" value="C:cytoplasm"/>
    <property type="evidence" value="ECO:0007669"/>
    <property type="project" value="TreeGrafter"/>
</dbReference>
<dbReference type="Proteomes" id="UP000604825">
    <property type="component" value="Unassembled WGS sequence"/>
</dbReference>
<dbReference type="GO" id="GO:0003755">
    <property type="term" value="F:peptidyl-prolyl cis-trans isomerase activity"/>
    <property type="evidence" value="ECO:0007669"/>
    <property type="project" value="UniProtKB-UniRule"/>
</dbReference>
<comment type="caution">
    <text evidence="4">The sequence shown here is derived from an EMBL/GenBank/DDBJ whole genome shotgun (WGS) entry which is preliminary data.</text>
</comment>
<dbReference type="PANTHER" id="PTHR11071">
    <property type="entry name" value="PEPTIDYL-PROLYL CIS-TRANS ISOMERASE"/>
    <property type="match status" value="1"/>
</dbReference>
<dbReference type="InterPro" id="IPR029000">
    <property type="entry name" value="Cyclophilin-like_dom_sf"/>
</dbReference>
<comment type="similarity">
    <text evidence="1 2">Belongs to the cyclophilin-type PPIase family.</text>
</comment>
<sequence length="223" mass="24276">MAAAAAKNPRVFFDVTIDGIQQDRIEMDHYKDEMPLVAENFRVFCTNEGNPRLSFKGSIFHRIILGFMCQGSEFRKSTGTGAGAGGRRFVPGVGGGGEGDLIPQVCTSIGVHGRGLSKMIDFPVTGEPCGSSSSAMAGNKASTQRLKDVLHVYLDPIDPSRCKIRVEFIVETEYFLRVHKAQFIGRYAVQSIAGLVFYSEKPLVMTQAAASLIRSAPFQLHLA</sequence>
<evidence type="ECO:0000313" key="5">
    <source>
        <dbReference type="Proteomes" id="UP000604825"/>
    </source>
</evidence>
<feature type="domain" description="PPIase cyclophilin-type" evidence="3">
    <location>
        <begin position="12"/>
        <end position="195"/>
    </location>
</feature>
<keyword evidence="5" id="KW-1185">Reference proteome</keyword>
<dbReference type="PROSITE" id="PS50072">
    <property type="entry name" value="CSA_PPIASE_2"/>
    <property type="match status" value="1"/>
</dbReference>
<keyword evidence="2" id="KW-0697">Rotamase</keyword>
<evidence type="ECO:0000259" key="3">
    <source>
        <dbReference type="PROSITE" id="PS50072"/>
    </source>
</evidence>
<accession>A0A811QR33</accession>
<comment type="catalytic activity">
    <reaction evidence="2">
        <text>[protein]-peptidylproline (omega=180) = [protein]-peptidylproline (omega=0)</text>
        <dbReference type="Rhea" id="RHEA:16237"/>
        <dbReference type="Rhea" id="RHEA-COMP:10747"/>
        <dbReference type="Rhea" id="RHEA-COMP:10748"/>
        <dbReference type="ChEBI" id="CHEBI:83833"/>
        <dbReference type="ChEBI" id="CHEBI:83834"/>
        <dbReference type="EC" id="5.2.1.8"/>
    </reaction>
</comment>
<dbReference type="PRINTS" id="PR00153">
    <property type="entry name" value="CSAPPISMRASE"/>
</dbReference>
<evidence type="ECO:0000256" key="1">
    <source>
        <dbReference type="ARBA" id="ARBA00007365"/>
    </source>
</evidence>
<dbReference type="GO" id="GO:0016018">
    <property type="term" value="F:cyclosporin A binding"/>
    <property type="evidence" value="ECO:0007669"/>
    <property type="project" value="TreeGrafter"/>
</dbReference>
<dbReference type="InterPro" id="IPR002130">
    <property type="entry name" value="Cyclophilin-type_PPIase_dom"/>
</dbReference>
<gene>
    <name evidence="4" type="ORF">NCGR_LOCUS42100</name>
</gene>
<dbReference type="EMBL" id="CAJGYO010000010">
    <property type="protein sequence ID" value="CAD6258630.1"/>
    <property type="molecule type" value="Genomic_DNA"/>
</dbReference>
<dbReference type="Pfam" id="PF00160">
    <property type="entry name" value="Pro_isomerase"/>
    <property type="match status" value="1"/>
</dbReference>
<evidence type="ECO:0000256" key="2">
    <source>
        <dbReference type="RuleBase" id="RU363019"/>
    </source>
</evidence>
<dbReference type="OrthoDB" id="193499at2759"/>
<dbReference type="Gene3D" id="2.40.100.10">
    <property type="entry name" value="Cyclophilin-like"/>
    <property type="match status" value="1"/>
</dbReference>
<organism evidence="4 5">
    <name type="scientific">Miscanthus lutarioriparius</name>
    <dbReference type="NCBI Taxonomy" id="422564"/>
    <lineage>
        <taxon>Eukaryota</taxon>
        <taxon>Viridiplantae</taxon>
        <taxon>Streptophyta</taxon>
        <taxon>Embryophyta</taxon>
        <taxon>Tracheophyta</taxon>
        <taxon>Spermatophyta</taxon>
        <taxon>Magnoliopsida</taxon>
        <taxon>Liliopsida</taxon>
        <taxon>Poales</taxon>
        <taxon>Poaceae</taxon>
        <taxon>PACMAD clade</taxon>
        <taxon>Panicoideae</taxon>
        <taxon>Andropogonodae</taxon>
        <taxon>Andropogoneae</taxon>
        <taxon>Saccharinae</taxon>
        <taxon>Miscanthus</taxon>
    </lineage>
</organism>
<reference evidence="4" key="1">
    <citation type="submission" date="2020-10" db="EMBL/GenBank/DDBJ databases">
        <authorList>
            <person name="Han B."/>
            <person name="Lu T."/>
            <person name="Zhao Q."/>
            <person name="Huang X."/>
            <person name="Zhao Y."/>
        </authorList>
    </citation>
    <scope>NUCLEOTIDE SEQUENCE</scope>
</reference>
<protein>
    <recommendedName>
        <fullName evidence="2">Peptidyl-prolyl cis-trans isomerase</fullName>
        <shortName evidence="2">PPIase</shortName>
        <ecNumber evidence="2">5.2.1.8</ecNumber>
    </recommendedName>
</protein>
<dbReference type="PANTHER" id="PTHR11071:SF561">
    <property type="entry name" value="PEPTIDYL-PROLYL CIS-TRANS ISOMERASE D-RELATED"/>
    <property type="match status" value="1"/>
</dbReference>
<dbReference type="GO" id="GO:0006457">
    <property type="term" value="P:protein folding"/>
    <property type="evidence" value="ECO:0007669"/>
    <property type="project" value="TreeGrafter"/>
</dbReference>
<dbReference type="AlphaFoldDB" id="A0A811QR33"/>
<comment type="function">
    <text evidence="2">PPIases accelerate the folding of proteins. It catalyzes the cis-trans isomerization of proline imidic peptide bonds in oligopeptides.</text>
</comment>
<dbReference type="EC" id="5.2.1.8" evidence="2"/>
<name>A0A811QR33_9POAL</name>
<dbReference type="SUPFAM" id="SSF50891">
    <property type="entry name" value="Cyclophilin-like"/>
    <property type="match status" value="1"/>
</dbReference>
<keyword evidence="2" id="KW-0413">Isomerase</keyword>